<accession>A0A1R3I168</accession>
<sequence>MAVLSLCENDNKENIPPFSSKQPASVLPKPSSSIKKRRIRKPLEDITNLILPEINSNPSLAQANTTIVLSSQPLVSQWKCLKRRAEDGLQSVCKRTHLAYRSVNFR</sequence>
<reference evidence="2 3" key="1">
    <citation type="submission" date="2013-09" db="EMBL/GenBank/DDBJ databases">
        <title>Corchorus capsularis genome sequencing.</title>
        <authorList>
            <person name="Alam M."/>
            <person name="Haque M.S."/>
            <person name="Islam M.S."/>
            <person name="Emdad E.M."/>
            <person name="Islam M.M."/>
            <person name="Ahmed B."/>
            <person name="Halim A."/>
            <person name="Hossen Q.M.M."/>
            <person name="Hossain M.Z."/>
            <person name="Ahmed R."/>
            <person name="Khan M.M."/>
            <person name="Islam R."/>
            <person name="Rashid M.M."/>
            <person name="Khan S.A."/>
            <person name="Rahman M.S."/>
            <person name="Alam M."/>
        </authorList>
    </citation>
    <scope>NUCLEOTIDE SEQUENCE [LARGE SCALE GENOMIC DNA]</scope>
    <source>
        <strain evidence="3">cv. CVL-1</strain>
        <tissue evidence="2">Whole seedling</tissue>
    </source>
</reference>
<evidence type="ECO:0000313" key="2">
    <source>
        <dbReference type="EMBL" id="OMO76313.1"/>
    </source>
</evidence>
<dbReference type="EMBL" id="AWWV01010888">
    <property type="protein sequence ID" value="OMO76313.1"/>
    <property type="molecule type" value="Genomic_DNA"/>
</dbReference>
<comment type="caution">
    <text evidence="2">The sequence shown here is derived from an EMBL/GenBank/DDBJ whole genome shotgun (WGS) entry which is preliminary data.</text>
</comment>
<organism evidence="2 3">
    <name type="scientific">Corchorus capsularis</name>
    <name type="common">Jute</name>
    <dbReference type="NCBI Taxonomy" id="210143"/>
    <lineage>
        <taxon>Eukaryota</taxon>
        <taxon>Viridiplantae</taxon>
        <taxon>Streptophyta</taxon>
        <taxon>Embryophyta</taxon>
        <taxon>Tracheophyta</taxon>
        <taxon>Spermatophyta</taxon>
        <taxon>Magnoliopsida</taxon>
        <taxon>eudicotyledons</taxon>
        <taxon>Gunneridae</taxon>
        <taxon>Pentapetalae</taxon>
        <taxon>rosids</taxon>
        <taxon>malvids</taxon>
        <taxon>Malvales</taxon>
        <taxon>Malvaceae</taxon>
        <taxon>Grewioideae</taxon>
        <taxon>Apeibeae</taxon>
        <taxon>Corchorus</taxon>
    </lineage>
</organism>
<dbReference type="OMA" id="CENDNKE"/>
<feature type="region of interest" description="Disordered" evidence="1">
    <location>
        <begin position="1"/>
        <end position="34"/>
    </location>
</feature>
<evidence type="ECO:0000256" key="1">
    <source>
        <dbReference type="SAM" id="MobiDB-lite"/>
    </source>
</evidence>
<dbReference type="AlphaFoldDB" id="A0A1R3I168"/>
<protein>
    <submittedName>
        <fullName evidence="2">Uncharacterized protein</fullName>
    </submittedName>
</protein>
<proteinExistence type="predicted"/>
<dbReference type="Gramene" id="OMO76313">
    <property type="protein sequence ID" value="OMO76313"/>
    <property type="gene ID" value="CCACVL1_15776"/>
</dbReference>
<keyword evidence="3" id="KW-1185">Reference proteome</keyword>
<dbReference type="Proteomes" id="UP000188268">
    <property type="component" value="Unassembled WGS sequence"/>
</dbReference>
<name>A0A1R3I168_COCAP</name>
<dbReference type="OrthoDB" id="1658571at2759"/>
<gene>
    <name evidence="2" type="ORF">CCACVL1_15776</name>
</gene>
<evidence type="ECO:0000313" key="3">
    <source>
        <dbReference type="Proteomes" id="UP000188268"/>
    </source>
</evidence>